<keyword evidence="2" id="KW-1185">Reference proteome</keyword>
<accession>A0A543CH75</accession>
<organism evidence="1 2">
    <name type="scientific">Actinoallomurus bryophytorum</name>
    <dbReference type="NCBI Taxonomy" id="1490222"/>
    <lineage>
        <taxon>Bacteria</taxon>
        <taxon>Bacillati</taxon>
        <taxon>Actinomycetota</taxon>
        <taxon>Actinomycetes</taxon>
        <taxon>Streptosporangiales</taxon>
        <taxon>Thermomonosporaceae</taxon>
        <taxon>Actinoallomurus</taxon>
    </lineage>
</organism>
<evidence type="ECO:0000313" key="1">
    <source>
        <dbReference type="EMBL" id="TQL96431.1"/>
    </source>
</evidence>
<dbReference type="RefSeq" id="WP_141955288.1">
    <property type="nucleotide sequence ID" value="NZ_VFOZ01000001.1"/>
</dbReference>
<reference evidence="1 2" key="1">
    <citation type="submission" date="2019-06" db="EMBL/GenBank/DDBJ databases">
        <title>Sequencing the genomes of 1000 actinobacteria strains.</title>
        <authorList>
            <person name="Klenk H.-P."/>
        </authorList>
    </citation>
    <scope>NUCLEOTIDE SEQUENCE [LARGE SCALE GENOMIC DNA]</scope>
    <source>
        <strain evidence="1 2">DSM 102200</strain>
    </source>
</reference>
<evidence type="ECO:0000313" key="2">
    <source>
        <dbReference type="Proteomes" id="UP000316096"/>
    </source>
</evidence>
<dbReference type="AlphaFoldDB" id="A0A543CH75"/>
<proteinExistence type="predicted"/>
<dbReference type="Proteomes" id="UP000316096">
    <property type="component" value="Unassembled WGS sequence"/>
</dbReference>
<dbReference type="EMBL" id="VFOZ01000001">
    <property type="protein sequence ID" value="TQL96431.1"/>
    <property type="molecule type" value="Genomic_DNA"/>
</dbReference>
<dbReference type="OrthoDB" id="275232at2"/>
<comment type="caution">
    <text evidence="1">The sequence shown here is derived from an EMBL/GenBank/DDBJ whole genome shotgun (WGS) entry which is preliminary data.</text>
</comment>
<gene>
    <name evidence="1" type="ORF">FB559_1959</name>
</gene>
<protein>
    <submittedName>
        <fullName evidence="1">Uncharacterized protein</fullName>
    </submittedName>
</protein>
<name>A0A543CH75_9ACTN</name>
<sequence>MTAAEADGIATGTGPADLHALLLGMAGRVPDEELADMRLSLADHEDDRLGALLAAEVEAGRLALTGAEAALIRGLGPECDPGTEHLPAPPYRFGDRHGVATLGGDGVSGRRDAMDAVAVEAGRRVGGPIGIWRVFRHSGDGHARRVYLIEAEAGTDVAELTAETQYALAEASEDTPRVEAFAAGALLPAYHGAALGGATLIWAADDAPARLARAFDGADPAGGPYFRDDHPRLGGPDRERVLAYLHRGEPVLTRAGGLDDVLDPGRPGAVPAGFRSDGRWIWPEAVAYYLSRYDLAPEPDLTAYVLDREAPYPPLTRLTRHRVLTTLFAPTGGEPVWQAG</sequence>